<reference evidence="1" key="1">
    <citation type="submission" date="2022-04" db="EMBL/GenBank/DDBJ databases">
        <title>Genome of the entomopathogenic fungus Entomophthora muscae.</title>
        <authorList>
            <person name="Elya C."/>
            <person name="Lovett B.R."/>
            <person name="Lee E."/>
            <person name="Macias A.M."/>
            <person name="Hajek A.E."/>
            <person name="De Bivort B.L."/>
            <person name="Kasson M.T."/>
            <person name="De Fine Licht H.H."/>
            <person name="Stajich J.E."/>
        </authorList>
    </citation>
    <scope>NUCLEOTIDE SEQUENCE</scope>
    <source>
        <strain evidence="1">Berkeley</strain>
    </source>
</reference>
<dbReference type="EMBL" id="QTSX02002852">
    <property type="protein sequence ID" value="KAJ9074599.1"/>
    <property type="molecule type" value="Genomic_DNA"/>
</dbReference>
<keyword evidence="2" id="KW-1185">Reference proteome</keyword>
<organism evidence="1 2">
    <name type="scientific">Entomophthora muscae</name>
    <dbReference type="NCBI Taxonomy" id="34485"/>
    <lineage>
        <taxon>Eukaryota</taxon>
        <taxon>Fungi</taxon>
        <taxon>Fungi incertae sedis</taxon>
        <taxon>Zoopagomycota</taxon>
        <taxon>Entomophthoromycotina</taxon>
        <taxon>Entomophthoromycetes</taxon>
        <taxon>Entomophthorales</taxon>
        <taxon>Entomophthoraceae</taxon>
        <taxon>Entomophthora</taxon>
    </lineage>
</organism>
<evidence type="ECO:0000313" key="1">
    <source>
        <dbReference type="EMBL" id="KAJ9074599.1"/>
    </source>
</evidence>
<proteinExistence type="predicted"/>
<dbReference type="Proteomes" id="UP001165960">
    <property type="component" value="Unassembled WGS sequence"/>
</dbReference>
<evidence type="ECO:0000313" key="2">
    <source>
        <dbReference type="Proteomes" id="UP001165960"/>
    </source>
</evidence>
<accession>A0ACC2TIU8</accession>
<name>A0ACC2TIU8_9FUNG</name>
<sequence>MALQARPASPVGVQLDSGIGRDTPKHPLCCMAQAHARGSSVGGRLFEQGWWGR</sequence>
<comment type="caution">
    <text evidence="1">The sequence shown here is derived from an EMBL/GenBank/DDBJ whole genome shotgun (WGS) entry which is preliminary data.</text>
</comment>
<gene>
    <name evidence="1" type="ORF">DSO57_1004739</name>
</gene>
<protein>
    <submittedName>
        <fullName evidence="1">Uncharacterized protein</fullName>
    </submittedName>
</protein>